<keyword evidence="2" id="KW-1185">Reference proteome</keyword>
<reference evidence="1 2" key="1">
    <citation type="journal article" date="2006" name="Int. J. Syst. Evol. Microbiol.">
        <title>Chryseobacterium piscium sp. nov., isolated from fish of the South Atlantic Ocean off South Africa.</title>
        <authorList>
            <person name="de Beer H."/>
            <person name="Hugo C.J."/>
            <person name="Jooste P.J."/>
            <person name="Vancanneyt M."/>
            <person name="Coenye T."/>
            <person name="Vandamme P."/>
        </authorList>
    </citation>
    <scope>NUCLEOTIDE SEQUENCE [LARGE SCALE GENOMIC DNA]</scope>
    <source>
        <strain evidence="1 2">CCUG 51923</strain>
    </source>
</reference>
<sequence length="71" mass="8480">MTVLLNRKFKNKVCHSEWSKGSEKFQMQKLFSFVLKQKNKFKIKPAESSAGFILRLVYFPKWLLRSHAFVE</sequence>
<proteinExistence type="predicted"/>
<evidence type="ECO:0000313" key="1">
    <source>
        <dbReference type="EMBL" id="REC54162.1"/>
    </source>
</evidence>
<dbReference type="AlphaFoldDB" id="A0A3D9BL74"/>
<organism evidence="1 2">
    <name type="scientific">Chryseobacterium piscium</name>
    <dbReference type="NCBI Taxonomy" id="333702"/>
    <lineage>
        <taxon>Bacteria</taxon>
        <taxon>Pseudomonadati</taxon>
        <taxon>Bacteroidota</taxon>
        <taxon>Flavobacteriia</taxon>
        <taxon>Flavobacteriales</taxon>
        <taxon>Weeksellaceae</taxon>
        <taxon>Chryseobacterium group</taxon>
        <taxon>Chryseobacterium</taxon>
    </lineage>
</organism>
<accession>A0A3D9BL74</accession>
<name>A0A3D9BL74_9FLAO</name>
<dbReference type="EMBL" id="QNVS01000029">
    <property type="protein sequence ID" value="REC54162.1"/>
    <property type="molecule type" value="Genomic_DNA"/>
</dbReference>
<comment type="caution">
    <text evidence="1">The sequence shown here is derived from an EMBL/GenBank/DDBJ whole genome shotgun (WGS) entry which is preliminary data.</text>
</comment>
<dbReference type="Proteomes" id="UP000256512">
    <property type="component" value="Unassembled WGS sequence"/>
</dbReference>
<gene>
    <name evidence="1" type="ORF">DRF62_10640</name>
</gene>
<protein>
    <submittedName>
        <fullName evidence="1">Uncharacterized protein</fullName>
    </submittedName>
</protein>
<evidence type="ECO:0000313" key="2">
    <source>
        <dbReference type="Proteomes" id="UP000256512"/>
    </source>
</evidence>